<dbReference type="RefSeq" id="XP_022458349.1">
    <property type="nucleotide sequence ID" value="XM_022602555.1"/>
</dbReference>
<dbReference type="HOGENOM" id="CLU_551014_0_0_1"/>
<dbReference type="Proteomes" id="UP000019384">
    <property type="component" value="Unassembled WGS sequence"/>
</dbReference>
<reference evidence="1" key="1">
    <citation type="submission" date="2013-12" db="EMBL/GenBank/DDBJ databases">
        <authorList>
            <person name="Genoscope - CEA"/>
        </authorList>
    </citation>
    <scope>NUCLEOTIDE SEQUENCE</scope>
    <source>
        <strain evidence="1">CBS 1993</strain>
    </source>
</reference>
<organism evidence="1 2">
    <name type="scientific">Kuraishia capsulata CBS 1993</name>
    <dbReference type="NCBI Taxonomy" id="1382522"/>
    <lineage>
        <taxon>Eukaryota</taxon>
        <taxon>Fungi</taxon>
        <taxon>Dikarya</taxon>
        <taxon>Ascomycota</taxon>
        <taxon>Saccharomycotina</taxon>
        <taxon>Pichiomycetes</taxon>
        <taxon>Pichiales</taxon>
        <taxon>Pichiaceae</taxon>
        <taxon>Kuraishia</taxon>
    </lineage>
</organism>
<protein>
    <recommendedName>
        <fullName evidence="3">CST complex subunit Stn1 N-terminal domain-containing protein</fullName>
    </recommendedName>
</protein>
<dbReference type="GeneID" id="34519737"/>
<name>W6MK27_9ASCO</name>
<sequence length="495" mass="57549">MEGTSLSPVAPDKLPLQLEGESPVNKDVVFYRNGVPYYNMRTLRKCPTLAAGKSIPIFIRDIRACVSLKKTYAPYVPFSLSNKSVKMLGNVPIQSVTICGQWTATKVFQLPNKPDLRFIYVKDMSSQTPITCVVDSVVWSNGKIPRMLEENCLLLVTGRIKYYKRDNTMEMEARAIHFYHELNFLEKEIAWAKFVLEHRRMFLARYDYHPEKTQLLTDRLRRDNNVVGLFPKPPGPINVRKVIPKRYTITRYDTLKNRRKRGRKRKVPKSKFGLSEHFIESSKIRILLWILERSTTSNSYDKIAPVFVETRPFINPEIRRQLFNKSVSILQKAGILKRFERTNIQVSPAFVRAFDAAALELIRLHHMRKFELASILEEAEKHAATRDQFQKFLFERIAKTQVFKFKLAKFINLKSRCAPTFSDVLWAELNQGIIPEQDGFSCDVKYNGKMLIEWVMVDKYRWAGRFTYITLGEKFGGNDCNQMKEKIVSMVCSEA</sequence>
<accession>W6MK27</accession>
<gene>
    <name evidence="1" type="ORF">KUCA_T00002314001</name>
</gene>
<keyword evidence="2" id="KW-1185">Reference proteome</keyword>
<dbReference type="Gene3D" id="2.40.50.1040">
    <property type="match status" value="1"/>
</dbReference>
<evidence type="ECO:0000313" key="2">
    <source>
        <dbReference type="Proteomes" id="UP000019384"/>
    </source>
</evidence>
<proteinExistence type="predicted"/>
<dbReference type="EMBL" id="HG793127">
    <property type="protein sequence ID" value="CDK26343.1"/>
    <property type="molecule type" value="Genomic_DNA"/>
</dbReference>
<evidence type="ECO:0008006" key="3">
    <source>
        <dbReference type="Google" id="ProtNLM"/>
    </source>
</evidence>
<evidence type="ECO:0000313" key="1">
    <source>
        <dbReference type="EMBL" id="CDK26343.1"/>
    </source>
</evidence>
<reference evidence="1" key="2">
    <citation type="submission" date="2014-02" db="EMBL/GenBank/DDBJ databases">
        <title>Complete DNA sequence of /Kuraishia capsulata/ illustrates novel genomic features among budding yeasts (/Saccharomycotina/).</title>
        <authorList>
            <person name="Morales L."/>
            <person name="Noel B."/>
            <person name="Porcel B."/>
            <person name="Marcet-Houben M."/>
            <person name="Hullo M-F."/>
            <person name="Sacerdot C."/>
            <person name="Tekaia F."/>
            <person name="Leh-Louis V."/>
            <person name="Despons L."/>
            <person name="Khanna V."/>
            <person name="Aury J-M."/>
            <person name="Barbe V."/>
            <person name="Couloux A."/>
            <person name="Labadie K."/>
            <person name="Pelletier E."/>
            <person name="Souciet J-L."/>
            <person name="Boekhout T."/>
            <person name="Gabaldon T."/>
            <person name="Wincker P."/>
            <person name="Dujon B."/>
        </authorList>
    </citation>
    <scope>NUCLEOTIDE SEQUENCE</scope>
    <source>
        <strain evidence="1">CBS 1993</strain>
    </source>
</reference>
<dbReference type="AlphaFoldDB" id="W6MK27"/>